<feature type="compositionally biased region" description="Polar residues" evidence="1">
    <location>
        <begin position="192"/>
        <end position="202"/>
    </location>
</feature>
<dbReference type="RefSeq" id="XP_033676879.1">
    <property type="nucleotide sequence ID" value="XM_033820281.1"/>
</dbReference>
<keyword evidence="3" id="KW-1185">Reference proteome</keyword>
<feature type="compositionally biased region" description="Basic and acidic residues" evidence="1">
    <location>
        <begin position="96"/>
        <end position="112"/>
    </location>
</feature>
<evidence type="ECO:0000313" key="2">
    <source>
        <dbReference type="EMBL" id="KAF2241875.1"/>
    </source>
</evidence>
<dbReference type="EMBL" id="ML987210">
    <property type="protein sequence ID" value="KAF2241875.1"/>
    <property type="molecule type" value="Genomic_DNA"/>
</dbReference>
<dbReference type="AlphaFoldDB" id="A0A6A6HUL9"/>
<organism evidence="2 3">
    <name type="scientific">Trematosphaeria pertusa</name>
    <dbReference type="NCBI Taxonomy" id="390896"/>
    <lineage>
        <taxon>Eukaryota</taxon>
        <taxon>Fungi</taxon>
        <taxon>Dikarya</taxon>
        <taxon>Ascomycota</taxon>
        <taxon>Pezizomycotina</taxon>
        <taxon>Dothideomycetes</taxon>
        <taxon>Pleosporomycetidae</taxon>
        <taxon>Pleosporales</taxon>
        <taxon>Massarineae</taxon>
        <taxon>Trematosphaeriaceae</taxon>
        <taxon>Trematosphaeria</taxon>
    </lineage>
</organism>
<name>A0A6A6HUL9_9PLEO</name>
<gene>
    <name evidence="2" type="ORF">BU26DRAFT_171784</name>
</gene>
<protein>
    <submittedName>
        <fullName evidence="2">Uncharacterized protein</fullName>
    </submittedName>
</protein>
<feature type="compositionally biased region" description="Polar residues" evidence="1">
    <location>
        <begin position="162"/>
        <end position="174"/>
    </location>
</feature>
<evidence type="ECO:0000256" key="1">
    <source>
        <dbReference type="SAM" id="MobiDB-lite"/>
    </source>
</evidence>
<sequence>MSAFLQLPEEFKKIERATRKWAKKTEKVMRNPVRQPARRPRAVSTLPGSSSSDSDTNEVIPTRQNTRLADRLNQRGIRTTNNEPPNDRVPSTGPDQEIHHEQPPADDRDGRENPTLLGGQHSTAVRNPDDNPNGRQTRTRRTQANPTMETPPSRRDSEDLSDNSSHSLANSMNEASPPHPNSGIHSCAKCASSYTKPTVLNNQKKRRPHPTSDHSTDEYLARTVGGFVDES</sequence>
<feature type="compositionally biased region" description="Basic and acidic residues" evidence="1">
    <location>
        <begin position="210"/>
        <end position="220"/>
    </location>
</feature>
<proteinExistence type="predicted"/>
<feature type="region of interest" description="Disordered" evidence="1">
    <location>
        <begin position="21"/>
        <end position="231"/>
    </location>
</feature>
<evidence type="ECO:0000313" key="3">
    <source>
        <dbReference type="Proteomes" id="UP000800094"/>
    </source>
</evidence>
<dbReference type="GeneID" id="54573611"/>
<accession>A0A6A6HUL9</accession>
<reference evidence="2" key="1">
    <citation type="journal article" date="2020" name="Stud. Mycol.">
        <title>101 Dothideomycetes genomes: a test case for predicting lifestyles and emergence of pathogens.</title>
        <authorList>
            <person name="Haridas S."/>
            <person name="Albert R."/>
            <person name="Binder M."/>
            <person name="Bloem J."/>
            <person name="Labutti K."/>
            <person name="Salamov A."/>
            <person name="Andreopoulos B."/>
            <person name="Baker S."/>
            <person name="Barry K."/>
            <person name="Bills G."/>
            <person name="Bluhm B."/>
            <person name="Cannon C."/>
            <person name="Castanera R."/>
            <person name="Culley D."/>
            <person name="Daum C."/>
            <person name="Ezra D."/>
            <person name="Gonzalez J."/>
            <person name="Henrissat B."/>
            <person name="Kuo A."/>
            <person name="Liang C."/>
            <person name="Lipzen A."/>
            <person name="Lutzoni F."/>
            <person name="Magnuson J."/>
            <person name="Mondo S."/>
            <person name="Nolan M."/>
            <person name="Ohm R."/>
            <person name="Pangilinan J."/>
            <person name="Park H.-J."/>
            <person name="Ramirez L."/>
            <person name="Alfaro M."/>
            <person name="Sun H."/>
            <person name="Tritt A."/>
            <person name="Yoshinaga Y."/>
            <person name="Zwiers L.-H."/>
            <person name="Turgeon B."/>
            <person name="Goodwin S."/>
            <person name="Spatafora J."/>
            <person name="Crous P."/>
            <person name="Grigoriev I."/>
        </authorList>
    </citation>
    <scope>NUCLEOTIDE SEQUENCE</scope>
    <source>
        <strain evidence="2">CBS 122368</strain>
    </source>
</reference>
<feature type="compositionally biased region" description="Polar residues" evidence="1">
    <location>
        <begin position="57"/>
        <end position="67"/>
    </location>
</feature>
<dbReference type="Proteomes" id="UP000800094">
    <property type="component" value="Unassembled WGS sequence"/>
</dbReference>